<dbReference type="AlphaFoldDB" id="A0A1H6MJ17"/>
<feature type="domain" description="Glycosyltransferase 2-like" evidence="2">
    <location>
        <begin position="12"/>
        <end position="156"/>
    </location>
</feature>
<accession>A0A1H6MJ17</accession>
<name>A0A1H6MJ17_9PSED</name>
<dbReference type="RefSeq" id="WP_081354326.1">
    <property type="nucleotide sequence ID" value="NZ_LT629972.1"/>
</dbReference>
<dbReference type="PANTHER" id="PTHR22916:SF3">
    <property type="entry name" value="UDP-GLCNAC:BETAGAL BETA-1,3-N-ACETYLGLUCOSAMINYLTRANSFERASE-LIKE PROTEIN 1"/>
    <property type="match status" value="1"/>
</dbReference>
<organism evidence="3 4">
    <name type="scientific">Pseudomonas asplenii</name>
    <dbReference type="NCBI Taxonomy" id="53407"/>
    <lineage>
        <taxon>Bacteria</taxon>
        <taxon>Pseudomonadati</taxon>
        <taxon>Pseudomonadota</taxon>
        <taxon>Gammaproteobacteria</taxon>
        <taxon>Pseudomonadales</taxon>
        <taxon>Pseudomonadaceae</taxon>
        <taxon>Pseudomonas</taxon>
    </lineage>
</organism>
<dbReference type="InterPro" id="IPR029044">
    <property type="entry name" value="Nucleotide-diphossugar_trans"/>
</dbReference>
<reference evidence="3 4" key="1">
    <citation type="submission" date="2016-10" db="EMBL/GenBank/DDBJ databases">
        <authorList>
            <person name="de Groot N.N."/>
        </authorList>
    </citation>
    <scope>NUCLEOTIDE SEQUENCE [LARGE SCALE GENOMIC DNA]</scope>
    <source>
        <strain evidence="3 4">LMG 2158</strain>
    </source>
</reference>
<dbReference type="EMBL" id="LT629972">
    <property type="protein sequence ID" value="SEH97837.1"/>
    <property type="molecule type" value="Genomic_DNA"/>
</dbReference>
<sequence>MPQSLAEKPLVSVVVIVYNQSNYIRECIQSILSQDYENFEVIVSDDASTDTTGAILKSLQEENPDKIRLNLATANMGITRNCNAGLSMARGKYVAMFAGDDLMLPGRISKQVRFLEENPTYSICGSYVQIIDGNGRAVKVQKDKSGKKNPHYSLSDLIASNNSLAPVPGFMVRADSIPPSGYDNRLPKASDSLFYYHVASKGDIFILKESLTKYRVHESHAARMGYLDDSLVSLALCEYYFPDRYSSVKKGRGNLYYSQARYLHKIKKDYPGARRYIGRSLSCGVGFKKIAEFILILFKVDL</sequence>
<dbReference type="Gene3D" id="3.90.550.10">
    <property type="entry name" value="Spore Coat Polysaccharide Biosynthesis Protein SpsA, Chain A"/>
    <property type="match status" value="1"/>
</dbReference>
<keyword evidence="1" id="KW-0472">Membrane</keyword>
<dbReference type="SUPFAM" id="SSF53448">
    <property type="entry name" value="Nucleotide-diphospho-sugar transferases"/>
    <property type="match status" value="1"/>
</dbReference>
<evidence type="ECO:0000256" key="1">
    <source>
        <dbReference type="ARBA" id="ARBA00022519"/>
    </source>
</evidence>
<dbReference type="Proteomes" id="UP000182272">
    <property type="component" value="Chromosome I"/>
</dbReference>
<evidence type="ECO:0000313" key="3">
    <source>
        <dbReference type="EMBL" id="SEH97837.1"/>
    </source>
</evidence>
<evidence type="ECO:0000259" key="2">
    <source>
        <dbReference type="Pfam" id="PF00535"/>
    </source>
</evidence>
<dbReference type="OrthoDB" id="9802649at2"/>
<dbReference type="Pfam" id="PF00535">
    <property type="entry name" value="Glycos_transf_2"/>
    <property type="match status" value="1"/>
</dbReference>
<keyword evidence="1" id="KW-1003">Cell membrane</keyword>
<dbReference type="InterPro" id="IPR001173">
    <property type="entry name" value="Glyco_trans_2-like"/>
</dbReference>
<evidence type="ECO:0000313" key="4">
    <source>
        <dbReference type="Proteomes" id="UP000182272"/>
    </source>
</evidence>
<keyword evidence="1" id="KW-0997">Cell inner membrane</keyword>
<dbReference type="PANTHER" id="PTHR22916">
    <property type="entry name" value="GLYCOSYLTRANSFERASE"/>
    <property type="match status" value="1"/>
</dbReference>
<gene>
    <name evidence="3" type="ORF">SAMN05216581_0957</name>
</gene>
<dbReference type="GO" id="GO:0016758">
    <property type="term" value="F:hexosyltransferase activity"/>
    <property type="evidence" value="ECO:0007669"/>
    <property type="project" value="UniProtKB-ARBA"/>
</dbReference>
<keyword evidence="3" id="KW-0808">Transferase</keyword>
<protein>
    <submittedName>
        <fullName evidence="3">Glycosyl transferase family 2</fullName>
    </submittedName>
</protein>
<proteinExistence type="predicted"/>